<evidence type="ECO:0000256" key="3">
    <source>
        <dbReference type="ARBA" id="ARBA00023002"/>
    </source>
</evidence>
<dbReference type="PROSITE" id="PS00061">
    <property type="entry name" value="ADH_SHORT"/>
    <property type="match status" value="1"/>
</dbReference>
<dbReference type="Proteomes" id="UP000094043">
    <property type="component" value="Chromosome 2"/>
</dbReference>
<dbReference type="InterPro" id="IPR036291">
    <property type="entry name" value="NAD(P)-bd_dom_sf"/>
</dbReference>
<dbReference type="PANTHER" id="PTHR43008">
    <property type="entry name" value="BENZIL REDUCTASE"/>
    <property type="match status" value="1"/>
</dbReference>
<dbReference type="PRINTS" id="PR00081">
    <property type="entry name" value="GDHRDH"/>
</dbReference>
<proteinExistence type="inferred from homology"/>
<evidence type="ECO:0000256" key="1">
    <source>
        <dbReference type="ARBA" id="ARBA00006484"/>
    </source>
</evidence>
<dbReference type="Pfam" id="PF00106">
    <property type="entry name" value="adh_short"/>
    <property type="match status" value="1"/>
</dbReference>
<dbReference type="GO" id="GO:0050664">
    <property type="term" value="F:oxidoreductase activity, acting on NAD(P)H, oxygen as acceptor"/>
    <property type="evidence" value="ECO:0007669"/>
    <property type="project" value="TreeGrafter"/>
</dbReference>
<dbReference type="PANTHER" id="PTHR43008:SF8">
    <property type="entry name" value="BENZIL REDUCTASE ((S)-BENZOIN FORMING) IRC24"/>
    <property type="match status" value="1"/>
</dbReference>
<dbReference type="InterPro" id="IPR002347">
    <property type="entry name" value="SDR_fam"/>
</dbReference>
<dbReference type="EMBL" id="CP143785">
    <property type="protein sequence ID" value="WVN86214.1"/>
    <property type="molecule type" value="Genomic_DNA"/>
</dbReference>
<dbReference type="FunFam" id="3.40.50.720:FF:000281">
    <property type="entry name" value="Uncharacterized oxidoreductase YIR035C"/>
    <property type="match status" value="1"/>
</dbReference>
<protein>
    <recommendedName>
        <fullName evidence="6">Cytoplasmic protein</fullName>
    </recommendedName>
</protein>
<accession>A0AAJ8JPT6</accession>
<organism evidence="4 5">
    <name type="scientific">Cryptococcus depauperatus CBS 7841</name>
    <dbReference type="NCBI Taxonomy" id="1295531"/>
    <lineage>
        <taxon>Eukaryota</taxon>
        <taxon>Fungi</taxon>
        <taxon>Dikarya</taxon>
        <taxon>Basidiomycota</taxon>
        <taxon>Agaricomycotina</taxon>
        <taxon>Tremellomycetes</taxon>
        <taxon>Tremellales</taxon>
        <taxon>Cryptococcaceae</taxon>
        <taxon>Cryptococcus</taxon>
    </lineage>
</organism>
<evidence type="ECO:0000313" key="4">
    <source>
        <dbReference type="EMBL" id="WVN86214.1"/>
    </source>
</evidence>
<dbReference type="KEGG" id="cdep:91085588"/>
<evidence type="ECO:0000256" key="2">
    <source>
        <dbReference type="ARBA" id="ARBA00022857"/>
    </source>
</evidence>
<dbReference type="RefSeq" id="XP_066066914.1">
    <property type="nucleotide sequence ID" value="XM_066210817.1"/>
</dbReference>
<reference evidence="4" key="2">
    <citation type="journal article" date="2022" name="Elife">
        <title>Obligate sexual reproduction of a homothallic fungus closely related to the Cryptococcus pathogenic species complex.</title>
        <authorList>
            <person name="Passer A.R."/>
            <person name="Clancey S.A."/>
            <person name="Shea T."/>
            <person name="David-Palma M."/>
            <person name="Averette A.F."/>
            <person name="Boekhout T."/>
            <person name="Porcel B.M."/>
            <person name="Nowrousian M."/>
            <person name="Cuomo C.A."/>
            <person name="Sun S."/>
            <person name="Heitman J."/>
            <person name="Coelho M.A."/>
        </authorList>
    </citation>
    <scope>NUCLEOTIDE SEQUENCE</scope>
    <source>
        <strain evidence="4">CBS 7841</strain>
    </source>
</reference>
<dbReference type="Gene3D" id="3.40.50.720">
    <property type="entry name" value="NAD(P)-binding Rossmann-like Domain"/>
    <property type="match status" value="1"/>
</dbReference>
<reference evidence="4" key="3">
    <citation type="submission" date="2024-01" db="EMBL/GenBank/DDBJ databases">
        <authorList>
            <person name="Coelho M.A."/>
            <person name="David-Palma M."/>
            <person name="Shea T."/>
            <person name="Sun S."/>
            <person name="Cuomo C.A."/>
            <person name="Heitman J."/>
        </authorList>
    </citation>
    <scope>NUCLEOTIDE SEQUENCE</scope>
    <source>
        <strain evidence="4">CBS 7841</strain>
    </source>
</reference>
<comment type="similarity">
    <text evidence="1">Belongs to the short-chain dehydrogenases/reductases (SDR) family.</text>
</comment>
<keyword evidence="5" id="KW-1185">Reference proteome</keyword>
<dbReference type="AlphaFoldDB" id="A0AAJ8JPT6"/>
<gene>
    <name evidence="4" type="ORF">L203_101375</name>
</gene>
<evidence type="ECO:0000313" key="5">
    <source>
        <dbReference type="Proteomes" id="UP000094043"/>
    </source>
</evidence>
<dbReference type="InterPro" id="IPR020904">
    <property type="entry name" value="Sc_DH/Rdtase_CS"/>
</dbReference>
<dbReference type="SUPFAM" id="SSF51735">
    <property type="entry name" value="NAD(P)-binding Rossmann-fold domains"/>
    <property type="match status" value="1"/>
</dbReference>
<reference evidence="4" key="1">
    <citation type="submission" date="2016-06" db="EMBL/GenBank/DDBJ databases">
        <authorList>
            <person name="Cuomo C."/>
            <person name="Litvintseva A."/>
            <person name="Heitman J."/>
            <person name="Chen Y."/>
            <person name="Sun S."/>
            <person name="Springer D."/>
            <person name="Dromer F."/>
            <person name="Young S."/>
            <person name="Zeng Q."/>
            <person name="Chapman S."/>
            <person name="Gujja S."/>
            <person name="Saif S."/>
            <person name="Birren B."/>
        </authorList>
    </citation>
    <scope>NUCLEOTIDE SEQUENCE</scope>
    <source>
        <strain evidence="4">CBS 7841</strain>
    </source>
</reference>
<name>A0AAJ8JPT6_9TREE</name>
<evidence type="ECO:0008006" key="6">
    <source>
        <dbReference type="Google" id="ProtNLM"/>
    </source>
</evidence>
<keyword evidence="2" id="KW-0521">NADP</keyword>
<keyword evidence="3" id="KW-0560">Oxidoreductase</keyword>
<dbReference type="GeneID" id="91085588"/>
<sequence>MSPVIIVTGASRGLGLAVLHTLLDKYHARVATLSRSLSPALQETAKQYGDRILVVQGDVSKPEDNARVVEEVMNRWGQVDGLVVNAGNIDPVGKVSNLPLDALVPYIQTNLFATIYLVQPALPHLRKSKGRIVLVSSGASSTGYQAWGLYSMTKAGLNSLARTIGNEEKDNGVAIWAVRPGVVDEQMQAFLRTHGQSEMSEAELAKFKGAFERGELPGAVLAGLAVEGPLELSGEYLNWTDERLQKYQL</sequence>